<comment type="caution">
    <text evidence="2">The sequence shown here is derived from an EMBL/GenBank/DDBJ whole genome shotgun (WGS) entry which is preliminary data.</text>
</comment>
<feature type="region of interest" description="Disordered" evidence="1">
    <location>
        <begin position="38"/>
        <end position="66"/>
    </location>
</feature>
<name>A0ABR4B1B5_9LECA</name>
<feature type="compositionally biased region" description="Acidic residues" evidence="1">
    <location>
        <begin position="303"/>
        <end position="333"/>
    </location>
</feature>
<evidence type="ECO:0000256" key="1">
    <source>
        <dbReference type="SAM" id="MobiDB-lite"/>
    </source>
</evidence>
<evidence type="ECO:0000313" key="3">
    <source>
        <dbReference type="Proteomes" id="UP001590951"/>
    </source>
</evidence>
<organism evidence="2 3">
    <name type="scientific">Lepraria finkii</name>
    <dbReference type="NCBI Taxonomy" id="1340010"/>
    <lineage>
        <taxon>Eukaryota</taxon>
        <taxon>Fungi</taxon>
        <taxon>Dikarya</taxon>
        <taxon>Ascomycota</taxon>
        <taxon>Pezizomycotina</taxon>
        <taxon>Lecanoromycetes</taxon>
        <taxon>OSLEUM clade</taxon>
        <taxon>Lecanoromycetidae</taxon>
        <taxon>Lecanorales</taxon>
        <taxon>Lecanorineae</taxon>
        <taxon>Stereocaulaceae</taxon>
        <taxon>Lepraria</taxon>
    </lineage>
</organism>
<reference evidence="2 3" key="1">
    <citation type="submission" date="2024-09" db="EMBL/GenBank/DDBJ databases">
        <title>Rethinking Asexuality: The Enigmatic Case of Functional Sexual Genes in Lepraria (Stereocaulaceae).</title>
        <authorList>
            <person name="Doellman M."/>
            <person name="Sun Y."/>
            <person name="Barcenas-Pena A."/>
            <person name="Lumbsch H.T."/>
            <person name="Grewe F."/>
        </authorList>
    </citation>
    <scope>NUCLEOTIDE SEQUENCE [LARGE SCALE GENOMIC DNA]</scope>
    <source>
        <strain evidence="2 3">Grewe 0041</strain>
    </source>
</reference>
<feature type="compositionally biased region" description="Basic and acidic residues" evidence="1">
    <location>
        <begin position="211"/>
        <end position="226"/>
    </location>
</feature>
<feature type="region of interest" description="Disordered" evidence="1">
    <location>
        <begin position="293"/>
        <end position="333"/>
    </location>
</feature>
<dbReference type="Proteomes" id="UP001590951">
    <property type="component" value="Unassembled WGS sequence"/>
</dbReference>
<gene>
    <name evidence="2" type="ORF">ABVK25_008412</name>
</gene>
<protein>
    <recommendedName>
        <fullName evidence="4">F-box domain-containing protein</fullName>
    </recommendedName>
</protein>
<evidence type="ECO:0000313" key="2">
    <source>
        <dbReference type="EMBL" id="KAL2051360.1"/>
    </source>
</evidence>
<dbReference type="EMBL" id="JBHFEH010000036">
    <property type="protein sequence ID" value="KAL2051360.1"/>
    <property type="molecule type" value="Genomic_DNA"/>
</dbReference>
<keyword evidence="3" id="KW-1185">Reference proteome</keyword>
<feature type="compositionally biased region" description="Polar residues" evidence="1">
    <location>
        <begin position="194"/>
        <end position="210"/>
    </location>
</feature>
<feature type="region of interest" description="Disordered" evidence="1">
    <location>
        <begin position="194"/>
        <end position="235"/>
    </location>
</feature>
<proteinExistence type="predicted"/>
<sequence>MVQSWPLPTTYMNALNTKDEQTAIDPRYFWRPIANTKSLRTQHPSPPNPVSLGPGSQSITRSSEDKSRLKKLPAELLNMVTDNLDIVSLFCLRNTNNYFRASITKTELSPCAKVQLIHHLNKDKLSFLKMSIPGAEKGRCSGYAGPKYGKYYYDNYCNNCRCNGHMEYCLECGVRTCLRKNLSLWKNWTNKGDNKKTQQYTKIPSPTQDNNRTDDGNNDKTQHDSKPPSPPQEKCKYEDEPVLRLRGGAGHAIIIPRQMRSKIVNAQERFYLRHRVKRRTRDSSRRNNKMEGIAYGVPVVVDESMDTDEEMSDGMDDEVEEEFDEDAMDESDG</sequence>
<accession>A0ABR4B1B5</accession>
<evidence type="ECO:0008006" key="4">
    <source>
        <dbReference type="Google" id="ProtNLM"/>
    </source>
</evidence>